<organism evidence="1 2">
    <name type="scientific">Vanrija albida</name>
    <dbReference type="NCBI Taxonomy" id="181172"/>
    <lineage>
        <taxon>Eukaryota</taxon>
        <taxon>Fungi</taxon>
        <taxon>Dikarya</taxon>
        <taxon>Basidiomycota</taxon>
        <taxon>Agaricomycotina</taxon>
        <taxon>Tremellomycetes</taxon>
        <taxon>Trichosporonales</taxon>
        <taxon>Trichosporonaceae</taxon>
        <taxon>Vanrija</taxon>
    </lineage>
</organism>
<dbReference type="EMBL" id="JBBXJM010000001">
    <property type="protein sequence ID" value="KAL1412316.1"/>
    <property type="molecule type" value="Genomic_DNA"/>
</dbReference>
<evidence type="ECO:0008006" key="3">
    <source>
        <dbReference type="Google" id="ProtNLM"/>
    </source>
</evidence>
<keyword evidence="2" id="KW-1185">Reference proteome</keyword>
<gene>
    <name evidence="1" type="ORF">Q8F55_000060</name>
</gene>
<dbReference type="RefSeq" id="XP_069212260.1">
    <property type="nucleotide sequence ID" value="XM_069348716.1"/>
</dbReference>
<evidence type="ECO:0000313" key="1">
    <source>
        <dbReference type="EMBL" id="KAL1412316.1"/>
    </source>
</evidence>
<accession>A0ABR3QC63</accession>
<sequence>MPIDHTAYPHILDAVLAHSDLATLLAFRATSRGLLSRVNATLLAHAALRPWPGDGSDAFVLTTPTAPARRLPFVPSAVRILDLVCDRAVPPGLAGQLSLHTLRRTGGAWAHPPPPAETTVDYVPCYGSKERVRLVLGTARAIVHLKYVHASVPTFDVRVEAALRHLVVVLWPPEAERVMDPVGAAAALVAALARLGQPLELTVVGFERFSRDGGVVATGLESGGARSSLLGVRMMTLDEWWGEIGARKDVEGVWID</sequence>
<proteinExistence type="predicted"/>
<protein>
    <recommendedName>
        <fullName evidence="3">F-box domain-containing protein</fullName>
    </recommendedName>
</protein>
<dbReference type="Proteomes" id="UP001565368">
    <property type="component" value="Unassembled WGS sequence"/>
</dbReference>
<reference evidence="1 2" key="1">
    <citation type="submission" date="2023-08" db="EMBL/GenBank/DDBJ databases">
        <title>Annotated Genome Sequence of Vanrija albida AlHP1.</title>
        <authorList>
            <person name="Herzog R."/>
        </authorList>
    </citation>
    <scope>NUCLEOTIDE SEQUENCE [LARGE SCALE GENOMIC DNA]</scope>
    <source>
        <strain evidence="1 2">AlHP1</strain>
    </source>
</reference>
<name>A0ABR3QC63_9TREE</name>
<comment type="caution">
    <text evidence="1">The sequence shown here is derived from an EMBL/GenBank/DDBJ whole genome shotgun (WGS) entry which is preliminary data.</text>
</comment>
<dbReference type="GeneID" id="95981103"/>
<evidence type="ECO:0000313" key="2">
    <source>
        <dbReference type="Proteomes" id="UP001565368"/>
    </source>
</evidence>